<keyword evidence="2" id="KW-1185">Reference proteome</keyword>
<dbReference type="SUPFAM" id="SSF51735">
    <property type="entry name" value="NAD(P)-binding Rossmann-fold domains"/>
    <property type="match status" value="1"/>
</dbReference>
<dbReference type="InterPro" id="IPR036291">
    <property type="entry name" value="NAD(P)-bd_dom_sf"/>
</dbReference>
<dbReference type="AlphaFoldDB" id="A0A387B606"/>
<name>A0A387B606_9MICO</name>
<accession>A0A387B606</accession>
<gene>
    <name evidence="1" type="ORF">D7I47_02195</name>
</gene>
<dbReference type="Gene3D" id="3.40.50.720">
    <property type="entry name" value="NAD(P)-binding Rossmann-like Domain"/>
    <property type="match status" value="1"/>
</dbReference>
<reference evidence="2" key="1">
    <citation type="submission" date="2018-09" db="EMBL/GenBank/DDBJ databases">
        <title>Genome sequencing of strain 2DFWR-13.</title>
        <authorList>
            <person name="Heo J."/>
            <person name="Kim S.-J."/>
            <person name="Kwon S.-W."/>
        </authorList>
    </citation>
    <scope>NUCLEOTIDE SEQUENCE [LARGE SCALE GENOMIC DNA]</scope>
    <source>
        <strain evidence="2">2DFWR-13</strain>
    </source>
</reference>
<dbReference type="EMBL" id="CP032630">
    <property type="protein sequence ID" value="AYF97171.1"/>
    <property type="molecule type" value="Genomic_DNA"/>
</dbReference>
<organism evidence="1 2">
    <name type="scientific">Protaetiibacter intestinalis</name>
    <dbReference type="NCBI Taxonomy" id="2419774"/>
    <lineage>
        <taxon>Bacteria</taxon>
        <taxon>Bacillati</taxon>
        <taxon>Actinomycetota</taxon>
        <taxon>Actinomycetes</taxon>
        <taxon>Micrococcales</taxon>
        <taxon>Microbacteriaceae</taxon>
        <taxon>Protaetiibacter</taxon>
    </lineage>
</organism>
<evidence type="ECO:0000313" key="2">
    <source>
        <dbReference type="Proteomes" id="UP000278886"/>
    </source>
</evidence>
<protein>
    <submittedName>
        <fullName evidence="1">SDR family oxidoreductase</fullName>
    </submittedName>
</protein>
<dbReference type="RefSeq" id="WP_120761522.1">
    <property type="nucleotide sequence ID" value="NZ_CP032630.1"/>
</dbReference>
<evidence type="ECO:0000313" key="1">
    <source>
        <dbReference type="EMBL" id="AYF97171.1"/>
    </source>
</evidence>
<sequence>MRIVVVGGTGLIGRQLVAFLSAAGHDAVAASPGSGVDSFRGRGLDGVMRAAEVVVDVSKPHSYDPDEVLDFFTTSTRRLLEAEERAGVRHHLTLSAVGTERLPDSGFYRAKAAQEELVGRGAIPFTLVRSTQFFEFAWAIAGSATREGTVRLPSAPMQPMASRDVAGALASIATQRPVLGFTELAGPEVMGIDRFVRTVLRHFGDPRPVLADASAAYFGGHPGAETLLPGASARLSATTLARWLTGEG</sequence>
<dbReference type="KEGG" id="lyd:D7I47_02195"/>
<dbReference type="OrthoDB" id="9771302at2"/>
<proteinExistence type="predicted"/>
<dbReference type="Proteomes" id="UP000278886">
    <property type="component" value="Chromosome"/>
</dbReference>